<dbReference type="InterPro" id="IPR041715">
    <property type="entry name" value="HisRS-like_core"/>
</dbReference>
<comment type="subunit">
    <text evidence="3">Homodimer.</text>
</comment>
<dbReference type="Gene3D" id="3.30.930.10">
    <property type="entry name" value="Bira Bifunctional Protein, Domain 2"/>
    <property type="match status" value="1"/>
</dbReference>
<dbReference type="PROSITE" id="PS50862">
    <property type="entry name" value="AA_TRNA_LIGASE_II"/>
    <property type="match status" value="1"/>
</dbReference>
<dbReference type="PANTHER" id="PTHR43707">
    <property type="entry name" value="HISTIDYL-TRNA SYNTHETASE"/>
    <property type="match status" value="1"/>
</dbReference>
<dbReference type="InterPro" id="IPR004516">
    <property type="entry name" value="HisRS/HisZ"/>
</dbReference>
<name>A0AAX3F018_MYCSY</name>
<comment type="similarity">
    <text evidence="1 3">Belongs to the class-II aminoacyl-tRNA synthetase family.</text>
</comment>
<dbReference type="GO" id="GO:0004821">
    <property type="term" value="F:histidine-tRNA ligase activity"/>
    <property type="evidence" value="ECO:0007669"/>
    <property type="project" value="UniProtKB-UniRule"/>
</dbReference>
<dbReference type="GO" id="GO:0005737">
    <property type="term" value="C:cytoplasm"/>
    <property type="evidence" value="ECO:0007669"/>
    <property type="project" value="UniProtKB-SubCell"/>
</dbReference>
<evidence type="ECO:0000256" key="2">
    <source>
        <dbReference type="ARBA" id="ARBA00022840"/>
    </source>
</evidence>
<reference evidence="6" key="1">
    <citation type="submission" date="2022-10" db="EMBL/GenBank/DDBJ databases">
        <authorList>
            <person name="Wei X."/>
        </authorList>
    </citation>
    <scope>NUCLEOTIDE SEQUENCE</scope>
    <source>
        <strain evidence="6">SD2</strain>
    </source>
</reference>
<feature type="binding site" evidence="4">
    <location>
        <begin position="261"/>
        <end position="262"/>
    </location>
    <ligand>
        <name>L-histidine</name>
        <dbReference type="ChEBI" id="CHEBI:57595"/>
    </ligand>
</feature>
<dbReference type="PIRSF" id="PIRSF001549">
    <property type="entry name" value="His-tRNA_synth"/>
    <property type="match status" value="1"/>
</dbReference>
<dbReference type="PANTHER" id="PTHR43707:SF1">
    <property type="entry name" value="HISTIDINE--TRNA LIGASE, MITOCHONDRIAL-RELATED"/>
    <property type="match status" value="1"/>
</dbReference>
<feature type="binding site" evidence="4">
    <location>
        <position position="257"/>
    </location>
    <ligand>
        <name>L-histidine</name>
        <dbReference type="ChEBI" id="CHEBI:57595"/>
    </ligand>
</feature>
<dbReference type="RefSeq" id="WP_154221331.1">
    <property type="nucleotide sequence ID" value="NZ_CP034544.1"/>
</dbReference>
<evidence type="ECO:0000313" key="7">
    <source>
        <dbReference type="Proteomes" id="UP001164481"/>
    </source>
</evidence>
<feature type="binding site" evidence="4">
    <location>
        <position position="125"/>
    </location>
    <ligand>
        <name>L-histidine</name>
        <dbReference type="ChEBI" id="CHEBI:57595"/>
    </ligand>
</feature>
<keyword evidence="3 6" id="KW-0436">Ligase</keyword>
<feature type="binding site" evidence="4">
    <location>
        <position position="129"/>
    </location>
    <ligand>
        <name>L-histidine</name>
        <dbReference type="ChEBI" id="CHEBI:57595"/>
    </ligand>
</feature>
<keyword evidence="2 3" id="KW-0067">ATP-binding</keyword>
<dbReference type="InterPro" id="IPR006195">
    <property type="entry name" value="aa-tRNA-synth_II"/>
</dbReference>
<comment type="subcellular location">
    <subcellularLocation>
        <location evidence="3">Cytoplasm</location>
    </subcellularLocation>
</comment>
<proteinExistence type="inferred from homology"/>
<dbReference type="InterPro" id="IPR045864">
    <property type="entry name" value="aa-tRNA-synth_II/BPL/LPL"/>
</dbReference>
<dbReference type="HAMAP" id="MF_00127">
    <property type="entry name" value="His_tRNA_synth"/>
    <property type="match status" value="1"/>
</dbReference>
<comment type="catalytic activity">
    <reaction evidence="3">
        <text>tRNA(His) + L-histidine + ATP = L-histidyl-tRNA(His) + AMP + diphosphate + H(+)</text>
        <dbReference type="Rhea" id="RHEA:17313"/>
        <dbReference type="Rhea" id="RHEA-COMP:9665"/>
        <dbReference type="Rhea" id="RHEA-COMP:9689"/>
        <dbReference type="ChEBI" id="CHEBI:15378"/>
        <dbReference type="ChEBI" id="CHEBI:30616"/>
        <dbReference type="ChEBI" id="CHEBI:33019"/>
        <dbReference type="ChEBI" id="CHEBI:57595"/>
        <dbReference type="ChEBI" id="CHEBI:78442"/>
        <dbReference type="ChEBI" id="CHEBI:78527"/>
        <dbReference type="ChEBI" id="CHEBI:456215"/>
        <dbReference type="EC" id="6.1.1.21"/>
    </reaction>
</comment>
<evidence type="ECO:0000256" key="3">
    <source>
        <dbReference type="HAMAP-Rule" id="MF_00127"/>
    </source>
</evidence>
<keyword evidence="3" id="KW-0648">Protein biosynthesis</keyword>
<keyword evidence="3" id="KW-0547">Nucleotide-binding</keyword>
<sequence>MKYQRVKGTQDYGVEKAFLKDAVESLFLKEVRLHGFEYVELPTLEHAQLFKSTVAQSDIGNKEMYEFLDKSQRELCLRPEITANFVRAFVQNKWHAASAENKYAYVGKVFRYERPQKGRYREFTQAGVEFVGKADFFKDLYVITLVLRLLAKLHIKYTLKLNYISNKETRKKYEETLHKYLLEYKDQLSEASQKRLETGNVFRVLDDKEDSQKDFVKNAPKLSDFYSEEDKEYVKNIKRGLDTYNGLEYQFDEQVVRGLDYYDDLVFEVSIKDSKAAQDVIIGGGRYSNLIKDLEGPETSSIGFAMGVDRVVDYLMDQEVYKEHLDKLETAHSENEYYFWAHPEASYKLNFFVWFFNLQLNEHISSSLLFDYDSPNRNKAFEKAKKLNSKAFVTLEEDNSLTVYDFKYGTKKDVDLKEQYHHLDFTSLLDSRHFDNLFDSNLFKPSPKELMCMCSAFRNRFGDSKALLKFAKQFHYSEDDMYFSDQKIKKSKRKSAKS</sequence>
<feature type="binding site" evidence="4">
    <location>
        <begin position="80"/>
        <end position="82"/>
    </location>
    <ligand>
        <name>L-histidine</name>
        <dbReference type="ChEBI" id="CHEBI:57595"/>
    </ligand>
</feature>
<protein>
    <recommendedName>
        <fullName evidence="3">Histidine--tRNA ligase</fullName>
        <ecNumber evidence="3">6.1.1.21</ecNumber>
    </recommendedName>
    <alternativeName>
        <fullName evidence="3">Histidyl-tRNA synthetase</fullName>
        <shortName evidence="3">HisRS</shortName>
    </alternativeName>
</protein>
<evidence type="ECO:0000256" key="4">
    <source>
        <dbReference type="PIRSR" id="PIRSR001549-1"/>
    </source>
</evidence>
<dbReference type="Pfam" id="PF13393">
    <property type="entry name" value="tRNA-synt_His"/>
    <property type="match status" value="1"/>
</dbReference>
<dbReference type="NCBIfam" id="TIGR00442">
    <property type="entry name" value="hisS"/>
    <property type="match status" value="1"/>
</dbReference>
<feature type="binding site" evidence="4">
    <location>
        <position position="111"/>
    </location>
    <ligand>
        <name>L-histidine</name>
        <dbReference type="ChEBI" id="CHEBI:57595"/>
    </ligand>
</feature>
<dbReference type="GO" id="GO:0006427">
    <property type="term" value="P:histidyl-tRNA aminoacylation"/>
    <property type="evidence" value="ECO:0007669"/>
    <property type="project" value="UniProtKB-UniRule"/>
</dbReference>
<dbReference type="EC" id="6.1.1.21" evidence="3"/>
<accession>A0AAX3F018</accession>
<keyword evidence="3" id="KW-0963">Cytoplasm</keyword>
<evidence type="ECO:0000256" key="1">
    <source>
        <dbReference type="ARBA" id="ARBA00008226"/>
    </source>
</evidence>
<dbReference type="InterPro" id="IPR015807">
    <property type="entry name" value="His-tRNA-ligase"/>
</dbReference>
<dbReference type="EMBL" id="CP107525">
    <property type="protein sequence ID" value="UZW64211.1"/>
    <property type="molecule type" value="Genomic_DNA"/>
</dbReference>
<dbReference type="CDD" id="cd00773">
    <property type="entry name" value="HisRS-like_core"/>
    <property type="match status" value="1"/>
</dbReference>
<gene>
    <name evidence="3 6" type="primary">hisS</name>
    <name evidence="6" type="ORF">OIE46_02380</name>
</gene>
<organism evidence="6 7">
    <name type="scientific">Mycoplasmopsis synoviae</name>
    <name type="common">Mycoplasma synoviae</name>
    <dbReference type="NCBI Taxonomy" id="2109"/>
    <lineage>
        <taxon>Bacteria</taxon>
        <taxon>Bacillati</taxon>
        <taxon>Mycoplasmatota</taxon>
        <taxon>Mycoplasmoidales</taxon>
        <taxon>Metamycoplasmataceae</taxon>
        <taxon>Mycoplasmopsis</taxon>
    </lineage>
</organism>
<dbReference type="AlphaFoldDB" id="A0AAX3F018"/>
<keyword evidence="3" id="KW-0030">Aminoacyl-tRNA synthetase</keyword>
<dbReference type="Proteomes" id="UP001164481">
    <property type="component" value="Chromosome"/>
</dbReference>
<dbReference type="GO" id="GO:0005524">
    <property type="term" value="F:ATP binding"/>
    <property type="evidence" value="ECO:0007669"/>
    <property type="project" value="UniProtKB-UniRule"/>
</dbReference>
<dbReference type="SUPFAM" id="SSF55681">
    <property type="entry name" value="Class II aaRS and biotin synthetases"/>
    <property type="match status" value="1"/>
</dbReference>
<evidence type="ECO:0000259" key="5">
    <source>
        <dbReference type="PROSITE" id="PS50862"/>
    </source>
</evidence>
<evidence type="ECO:0000313" key="6">
    <source>
        <dbReference type="EMBL" id="UZW64211.1"/>
    </source>
</evidence>
<reference evidence="6" key="2">
    <citation type="submission" date="2022-11" db="EMBL/GenBank/DDBJ databases">
        <title>complete genomes of mycoplasma synoviae ZX313 strain and SD2 strain.</title>
        <authorList>
            <person name="Zhong Q."/>
        </authorList>
    </citation>
    <scope>NUCLEOTIDE SEQUENCE</scope>
    <source>
        <strain evidence="6">SD2</strain>
    </source>
</reference>
<feature type="domain" description="Aminoacyl-transfer RNA synthetases class-II family profile" evidence="5">
    <location>
        <begin position="27"/>
        <end position="343"/>
    </location>
</feature>